<dbReference type="InterPro" id="IPR007156">
    <property type="entry name" value="MamQ_LemA"/>
</dbReference>
<sequence>MIDTLLIVIGIIVLVGIYAWFTYNSLVATKVRVTQSWKDIDVQLKKRYDLLPDLVTTAKKAAALDKEILTEVTRLRSEGMKAAKMGSDPAERGAIEGRLSALMRDVKVQIEAYPEIKAHQELSKLMTNVFDIEDKIAYARQFYNANAADYNTRVKLFPAVLVASLFGFTPAHFFEAEEKEREDIEVKL</sequence>
<proteinExistence type="inferred from homology"/>
<protein>
    <recommendedName>
        <fullName evidence="9">LemA family protein</fullName>
    </recommendedName>
</protein>
<evidence type="ECO:0000256" key="5">
    <source>
        <dbReference type="ARBA" id="ARBA00023136"/>
    </source>
</evidence>
<evidence type="ECO:0000256" key="1">
    <source>
        <dbReference type="ARBA" id="ARBA00004167"/>
    </source>
</evidence>
<comment type="caution">
    <text evidence="7">The sequence shown here is derived from an EMBL/GenBank/DDBJ whole genome shotgun (WGS) entry which is preliminary data.</text>
</comment>
<accession>A0A2M8EIG3</accession>
<keyword evidence="3 6" id="KW-0812">Transmembrane</keyword>
<dbReference type="InterPro" id="IPR023353">
    <property type="entry name" value="LemA-like_dom_sf"/>
</dbReference>
<comment type="subcellular location">
    <subcellularLocation>
        <location evidence="1">Membrane</location>
        <topology evidence="1">Single-pass membrane protein</topology>
    </subcellularLocation>
</comment>
<dbReference type="AlphaFoldDB" id="A0A2M8EIG3"/>
<name>A0A2M8EIG3_UNCKA</name>
<feature type="transmembrane region" description="Helical" evidence="6">
    <location>
        <begin position="6"/>
        <end position="23"/>
    </location>
</feature>
<dbReference type="GO" id="GO:0016020">
    <property type="term" value="C:membrane"/>
    <property type="evidence" value="ECO:0007669"/>
    <property type="project" value="UniProtKB-SubCell"/>
</dbReference>
<dbReference type="SUPFAM" id="SSF140478">
    <property type="entry name" value="LemA-like"/>
    <property type="match status" value="1"/>
</dbReference>
<evidence type="ECO:0000256" key="2">
    <source>
        <dbReference type="ARBA" id="ARBA00008854"/>
    </source>
</evidence>
<evidence type="ECO:0000256" key="6">
    <source>
        <dbReference type="SAM" id="Phobius"/>
    </source>
</evidence>
<evidence type="ECO:0000256" key="3">
    <source>
        <dbReference type="ARBA" id="ARBA00022692"/>
    </source>
</evidence>
<keyword evidence="5 6" id="KW-0472">Membrane</keyword>
<dbReference type="Gene3D" id="1.20.1440.20">
    <property type="entry name" value="LemA-like domain"/>
    <property type="match status" value="1"/>
</dbReference>
<keyword evidence="4 6" id="KW-1133">Transmembrane helix</keyword>
<evidence type="ECO:0000256" key="4">
    <source>
        <dbReference type="ARBA" id="ARBA00022989"/>
    </source>
</evidence>
<gene>
    <name evidence="7" type="ORF">CO059_02500</name>
</gene>
<dbReference type="EMBL" id="PFSK01000036">
    <property type="protein sequence ID" value="PJC22451.1"/>
    <property type="molecule type" value="Genomic_DNA"/>
</dbReference>
<evidence type="ECO:0008006" key="9">
    <source>
        <dbReference type="Google" id="ProtNLM"/>
    </source>
</evidence>
<dbReference type="Pfam" id="PF04011">
    <property type="entry name" value="LemA"/>
    <property type="match status" value="1"/>
</dbReference>
<dbReference type="PANTHER" id="PTHR34478:SF1">
    <property type="entry name" value="PROTEIN LEMA"/>
    <property type="match status" value="1"/>
</dbReference>
<evidence type="ECO:0000313" key="7">
    <source>
        <dbReference type="EMBL" id="PJC22451.1"/>
    </source>
</evidence>
<dbReference type="PANTHER" id="PTHR34478">
    <property type="entry name" value="PROTEIN LEMA"/>
    <property type="match status" value="1"/>
</dbReference>
<organism evidence="7 8">
    <name type="scientific">candidate division WWE3 bacterium CG_4_9_14_0_2_um_filter_48_10</name>
    <dbReference type="NCBI Taxonomy" id="1975078"/>
    <lineage>
        <taxon>Bacteria</taxon>
        <taxon>Katanobacteria</taxon>
    </lineage>
</organism>
<evidence type="ECO:0000313" key="8">
    <source>
        <dbReference type="Proteomes" id="UP000228781"/>
    </source>
</evidence>
<reference evidence="8" key="1">
    <citation type="submission" date="2017-09" db="EMBL/GenBank/DDBJ databases">
        <title>Depth-based differentiation of microbial function through sediment-hosted aquifers and enrichment of novel symbionts in the deep terrestrial subsurface.</title>
        <authorList>
            <person name="Probst A.J."/>
            <person name="Ladd B."/>
            <person name="Jarett J.K."/>
            <person name="Geller-Mcgrath D.E."/>
            <person name="Sieber C.M.K."/>
            <person name="Emerson J.B."/>
            <person name="Anantharaman K."/>
            <person name="Thomas B.C."/>
            <person name="Malmstrom R."/>
            <person name="Stieglmeier M."/>
            <person name="Klingl A."/>
            <person name="Woyke T."/>
            <person name="Ryan C.M."/>
            <person name="Banfield J.F."/>
        </authorList>
    </citation>
    <scope>NUCLEOTIDE SEQUENCE [LARGE SCALE GENOMIC DNA]</scope>
</reference>
<comment type="similarity">
    <text evidence="2">Belongs to the LemA family.</text>
</comment>
<dbReference type="Proteomes" id="UP000228781">
    <property type="component" value="Unassembled WGS sequence"/>
</dbReference>